<dbReference type="HOGENOM" id="CLU_1985715_0_0_1"/>
<protein>
    <submittedName>
        <fullName evidence="1">AlNc14C317G10547 protein</fullName>
    </submittedName>
</protein>
<reference evidence="1" key="1">
    <citation type="journal article" date="2011" name="PLoS Biol.">
        <title>Gene gain and loss during evolution of obligate parasitism in the white rust pathogen of Arabidopsis thaliana.</title>
        <authorList>
            <person name="Kemen E."/>
            <person name="Gardiner A."/>
            <person name="Schultz-Larsen T."/>
            <person name="Kemen A.C."/>
            <person name="Balmuth A.L."/>
            <person name="Robert-Seilaniantz A."/>
            <person name="Bailey K."/>
            <person name="Holub E."/>
            <person name="Studholme D.J."/>
            <person name="Maclean D."/>
            <person name="Jones J.D."/>
        </authorList>
    </citation>
    <scope>NUCLEOTIDE SEQUENCE</scope>
</reference>
<proteinExistence type="predicted"/>
<dbReference type="Pfam" id="PF06677">
    <property type="entry name" value="Auto_anti-p27"/>
    <property type="match status" value="1"/>
</dbReference>
<evidence type="ECO:0000313" key="1">
    <source>
        <dbReference type="EMBL" id="CCA25732.1"/>
    </source>
</evidence>
<sequence length="126" mass="14456">MDDAKYQKRDLTSEQLAQKMLQGWTMMGCHCPQCFTPFMRNKDEMLYCVQCEQYAVFEDEKSTKDYKAGKGCDTKMHEAQSTSSEAIDGVAVKRAMDDLVEKDVALLPCKKRLIASIYQVLTRHID</sequence>
<organism evidence="1">
    <name type="scientific">Albugo laibachii Nc14</name>
    <dbReference type="NCBI Taxonomy" id="890382"/>
    <lineage>
        <taxon>Eukaryota</taxon>
        <taxon>Sar</taxon>
        <taxon>Stramenopiles</taxon>
        <taxon>Oomycota</taxon>
        <taxon>Peronosporomycetes</taxon>
        <taxon>Albuginales</taxon>
        <taxon>Albuginaceae</taxon>
        <taxon>Albugo</taxon>
    </lineage>
</organism>
<dbReference type="PANTHER" id="PTHR16537">
    <property type="entry name" value="SJOEGREN SYNDROME/SCLERODERMA AUTOANTIGEN 1"/>
    <property type="match status" value="1"/>
</dbReference>
<dbReference type="EMBL" id="FR824362">
    <property type="protein sequence ID" value="CCA25732.1"/>
    <property type="molecule type" value="Genomic_DNA"/>
</dbReference>
<reference evidence="1" key="2">
    <citation type="submission" date="2011-02" db="EMBL/GenBank/DDBJ databases">
        <authorList>
            <person name="MacLean D."/>
        </authorList>
    </citation>
    <scope>NUCLEOTIDE SEQUENCE</scope>
</reference>
<dbReference type="InterPro" id="IPR051888">
    <property type="entry name" value="UPF0148_domain"/>
</dbReference>
<accession>F0WWB2</accession>
<dbReference type="PANTHER" id="PTHR16537:SF1">
    <property type="entry name" value="PROTEIN ZNRD2"/>
    <property type="match status" value="1"/>
</dbReference>
<dbReference type="InterPro" id="IPR009563">
    <property type="entry name" value="SSSCA1"/>
</dbReference>
<dbReference type="AlphaFoldDB" id="F0WWB2"/>
<gene>
    <name evidence="1" type="primary">AlNc14C317G10547</name>
    <name evidence="1" type="ORF">ALNC14_118760</name>
</gene>
<name>F0WWB2_9STRA</name>